<evidence type="ECO:0000256" key="4">
    <source>
        <dbReference type="ARBA" id="ARBA00022679"/>
    </source>
</evidence>
<dbReference type="PIRSF" id="PIRSF000538">
    <property type="entry name" value="GlpK"/>
    <property type="match status" value="1"/>
</dbReference>
<dbReference type="GO" id="GO:0005739">
    <property type="term" value="C:mitochondrion"/>
    <property type="evidence" value="ECO:0007669"/>
    <property type="project" value="TreeGrafter"/>
</dbReference>
<evidence type="ECO:0000313" key="13">
    <source>
        <dbReference type="EMBL" id="QQP57594.1"/>
    </source>
</evidence>
<dbReference type="GO" id="GO:0006641">
    <property type="term" value="P:triglyceride metabolic process"/>
    <property type="evidence" value="ECO:0007669"/>
    <property type="project" value="TreeGrafter"/>
</dbReference>
<organism evidence="13 14">
    <name type="scientific">Caligus rogercresseyi</name>
    <name type="common">Sea louse</name>
    <dbReference type="NCBI Taxonomy" id="217165"/>
    <lineage>
        <taxon>Eukaryota</taxon>
        <taxon>Metazoa</taxon>
        <taxon>Ecdysozoa</taxon>
        <taxon>Arthropoda</taxon>
        <taxon>Crustacea</taxon>
        <taxon>Multicrustacea</taxon>
        <taxon>Hexanauplia</taxon>
        <taxon>Copepoda</taxon>
        <taxon>Siphonostomatoida</taxon>
        <taxon>Caligidae</taxon>
        <taxon>Caligus</taxon>
    </lineage>
</organism>
<evidence type="ECO:0000256" key="5">
    <source>
        <dbReference type="ARBA" id="ARBA00022741"/>
    </source>
</evidence>
<proteinExistence type="inferred from homology"/>
<dbReference type="GO" id="GO:0019563">
    <property type="term" value="P:glycerol catabolic process"/>
    <property type="evidence" value="ECO:0007669"/>
    <property type="project" value="UniProtKB-UniPathway"/>
</dbReference>
<evidence type="ECO:0000256" key="1">
    <source>
        <dbReference type="ARBA" id="ARBA00005190"/>
    </source>
</evidence>
<evidence type="ECO:0000256" key="7">
    <source>
        <dbReference type="ARBA" id="ARBA00022798"/>
    </source>
</evidence>
<accession>A0A7T8KKH3</accession>
<keyword evidence="6 10" id="KW-0418">Kinase</keyword>
<keyword evidence="5" id="KW-0547">Nucleotide-binding</keyword>
<evidence type="ECO:0000256" key="9">
    <source>
        <dbReference type="ARBA" id="ARBA00043149"/>
    </source>
</evidence>
<evidence type="ECO:0000256" key="10">
    <source>
        <dbReference type="RuleBase" id="RU003733"/>
    </source>
</evidence>
<dbReference type="OrthoDB" id="5422795at2759"/>
<keyword evidence="14" id="KW-1185">Reference proteome</keyword>
<dbReference type="InterPro" id="IPR018484">
    <property type="entry name" value="FGGY_N"/>
</dbReference>
<dbReference type="Gene3D" id="3.30.420.40">
    <property type="match status" value="2"/>
</dbReference>
<keyword evidence="8" id="KW-0067">ATP-binding</keyword>
<evidence type="ECO:0000313" key="14">
    <source>
        <dbReference type="Proteomes" id="UP000595437"/>
    </source>
</evidence>
<dbReference type="Pfam" id="PF02782">
    <property type="entry name" value="FGGY_C"/>
    <property type="match status" value="1"/>
</dbReference>
<name>A0A7T8KKH3_CALRO</name>
<comment type="pathway">
    <text evidence="1">Polyol metabolism; glycerol degradation via glycerol kinase pathway; sn-glycerol 3-phosphate from glycerol: step 1/1.</text>
</comment>
<dbReference type="Pfam" id="PF00370">
    <property type="entry name" value="FGGY_N"/>
    <property type="match status" value="1"/>
</dbReference>
<dbReference type="GO" id="GO:0004370">
    <property type="term" value="F:glycerol kinase activity"/>
    <property type="evidence" value="ECO:0007669"/>
    <property type="project" value="UniProtKB-EC"/>
</dbReference>
<evidence type="ECO:0000256" key="8">
    <source>
        <dbReference type="ARBA" id="ARBA00022840"/>
    </source>
</evidence>
<evidence type="ECO:0000256" key="6">
    <source>
        <dbReference type="ARBA" id="ARBA00022777"/>
    </source>
</evidence>
<dbReference type="NCBIfam" id="TIGR01311">
    <property type="entry name" value="glycerol_kin"/>
    <property type="match status" value="1"/>
</dbReference>
<dbReference type="PANTHER" id="PTHR10196">
    <property type="entry name" value="SUGAR KINASE"/>
    <property type="match status" value="1"/>
</dbReference>
<feature type="domain" description="Carbohydrate kinase FGGY N-terminal" evidence="11">
    <location>
        <begin position="5"/>
        <end position="254"/>
    </location>
</feature>
<dbReference type="GO" id="GO:0046167">
    <property type="term" value="P:glycerol-3-phosphate biosynthetic process"/>
    <property type="evidence" value="ECO:0007669"/>
    <property type="project" value="TreeGrafter"/>
</dbReference>
<evidence type="ECO:0000256" key="2">
    <source>
        <dbReference type="ARBA" id="ARBA00009156"/>
    </source>
</evidence>
<dbReference type="EMBL" id="CP045891">
    <property type="protein sequence ID" value="QQP57594.1"/>
    <property type="molecule type" value="Genomic_DNA"/>
</dbReference>
<gene>
    <name evidence="13" type="ORF">FKW44_002632</name>
</gene>
<dbReference type="NCBIfam" id="NF000756">
    <property type="entry name" value="PRK00047.1"/>
    <property type="match status" value="1"/>
</dbReference>
<comment type="similarity">
    <text evidence="2 10">Belongs to the FGGY kinase family.</text>
</comment>
<sequence>MNFVGAIDQGTSSTRFFIFEANSSRVAARSSRSISSIYPKEGWVEQDPNHILETVVDCLNDGAKEFVKNGHSIDSLVSIGITNQRETTVVWDRTTGEPLYNALVWLDTRTKPLVDEYIRKHNSKDVLRDKCGDIHLKQDCPTLRWLILNVERVKKALEENRLMFGTVDSWLVYKLSIGSVHVTDVTNASRTLLMNINTLQYDVELLKFFELPSTDILPTIRSSSEIYGKLSQPEVLRKVPISGILGDQQAALIGQGCIQPGTAKSTYGTGAFLLKNVGDKPVFSQTGLLSTVAYKLGTSKKAVYALEGSIAVAGSLINWLKDNMGIISSYDEIEDALKNLDSTGGVYIVPAFSGLFAPHWRSDARGTIVGLSQFTKKEHIIRASLEAIAFQTREILDAMKNDSNIPLNNLFVDGGMTENTSFIKILADMTGFCEATALGAAIVAGNAMGIWDPSNILKWTQKLRLCRPQ</sequence>
<dbReference type="InterPro" id="IPR043129">
    <property type="entry name" value="ATPase_NBD"/>
</dbReference>
<dbReference type="InterPro" id="IPR000577">
    <property type="entry name" value="Carb_kinase_FGGY"/>
</dbReference>
<protein>
    <recommendedName>
        <fullName evidence="3">glycerol kinase</fullName>
        <ecNumber evidence="3">2.7.1.30</ecNumber>
    </recommendedName>
    <alternativeName>
        <fullName evidence="9">ATP:glycerol 3-phosphotransferase</fullName>
    </alternativeName>
</protein>
<evidence type="ECO:0000259" key="12">
    <source>
        <dbReference type="Pfam" id="PF02782"/>
    </source>
</evidence>
<dbReference type="FunFam" id="3.30.420.40:FF:000086">
    <property type="entry name" value="Glycerol kinase"/>
    <property type="match status" value="1"/>
</dbReference>
<keyword evidence="4 10" id="KW-0808">Transferase</keyword>
<dbReference type="Proteomes" id="UP000595437">
    <property type="component" value="Chromosome 2"/>
</dbReference>
<evidence type="ECO:0000256" key="3">
    <source>
        <dbReference type="ARBA" id="ARBA00012099"/>
    </source>
</evidence>
<dbReference type="EC" id="2.7.1.30" evidence="3"/>
<dbReference type="InterPro" id="IPR005999">
    <property type="entry name" value="Glycerol_kin"/>
</dbReference>
<dbReference type="SUPFAM" id="SSF53067">
    <property type="entry name" value="Actin-like ATPase domain"/>
    <property type="match status" value="2"/>
</dbReference>
<dbReference type="InterPro" id="IPR018485">
    <property type="entry name" value="FGGY_C"/>
</dbReference>
<dbReference type="PROSITE" id="PS00445">
    <property type="entry name" value="FGGY_KINASES_2"/>
    <property type="match status" value="1"/>
</dbReference>
<feature type="domain" description="Carbohydrate kinase FGGY C-terminal" evidence="12">
    <location>
        <begin position="264"/>
        <end position="447"/>
    </location>
</feature>
<dbReference type="PANTHER" id="PTHR10196:SF69">
    <property type="entry name" value="GLYCEROL KINASE"/>
    <property type="match status" value="1"/>
</dbReference>
<dbReference type="AlphaFoldDB" id="A0A7T8KKH3"/>
<evidence type="ECO:0000259" key="11">
    <source>
        <dbReference type="Pfam" id="PF00370"/>
    </source>
</evidence>
<dbReference type="InterPro" id="IPR018483">
    <property type="entry name" value="Carb_kinase_FGGY_CS"/>
</dbReference>
<dbReference type="UniPathway" id="UPA00618">
    <property type="reaction ID" value="UER00672"/>
</dbReference>
<keyword evidence="7" id="KW-0319">Glycerol metabolism</keyword>
<reference evidence="14" key="1">
    <citation type="submission" date="2021-01" db="EMBL/GenBank/DDBJ databases">
        <title>Caligus Genome Assembly.</title>
        <authorList>
            <person name="Gallardo-Escarate C."/>
        </authorList>
    </citation>
    <scope>NUCLEOTIDE SEQUENCE [LARGE SCALE GENOMIC DNA]</scope>
</reference>
<dbReference type="GO" id="GO:0005524">
    <property type="term" value="F:ATP binding"/>
    <property type="evidence" value="ECO:0007669"/>
    <property type="project" value="UniProtKB-KW"/>
</dbReference>